<sequence length="74" mass="8640">MRSFSRAVSASHYGMSGDRILFLDDVRENDKEYFCEEDSTSVGVYDMRNGEVSSPLPMVWKHEMILATWLFPWD</sequence>
<proteinExistence type="predicted"/>
<name>A0A0A9CPU7_ARUDO</name>
<dbReference type="AlphaFoldDB" id="A0A0A9CPU7"/>
<protein>
    <submittedName>
        <fullName evidence="1">Uncharacterized protein</fullName>
    </submittedName>
</protein>
<organism evidence="1">
    <name type="scientific">Arundo donax</name>
    <name type="common">Giant reed</name>
    <name type="synonym">Donax arundinaceus</name>
    <dbReference type="NCBI Taxonomy" id="35708"/>
    <lineage>
        <taxon>Eukaryota</taxon>
        <taxon>Viridiplantae</taxon>
        <taxon>Streptophyta</taxon>
        <taxon>Embryophyta</taxon>
        <taxon>Tracheophyta</taxon>
        <taxon>Spermatophyta</taxon>
        <taxon>Magnoliopsida</taxon>
        <taxon>Liliopsida</taxon>
        <taxon>Poales</taxon>
        <taxon>Poaceae</taxon>
        <taxon>PACMAD clade</taxon>
        <taxon>Arundinoideae</taxon>
        <taxon>Arundineae</taxon>
        <taxon>Arundo</taxon>
    </lineage>
</organism>
<dbReference type="EMBL" id="GBRH01224383">
    <property type="protein sequence ID" value="JAD73512.1"/>
    <property type="molecule type" value="Transcribed_RNA"/>
</dbReference>
<reference evidence="1" key="1">
    <citation type="submission" date="2014-09" db="EMBL/GenBank/DDBJ databases">
        <authorList>
            <person name="Magalhaes I.L.F."/>
            <person name="Oliveira U."/>
            <person name="Santos F.R."/>
            <person name="Vidigal T.H.D.A."/>
            <person name="Brescovit A.D."/>
            <person name="Santos A.J."/>
        </authorList>
    </citation>
    <scope>NUCLEOTIDE SEQUENCE</scope>
    <source>
        <tissue evidence="1">Shoot tissue taken approximately 20 cm above the soil surface</tissue>
    </source>
</reference>
<evidence type="ECO:0000313" key="1">
    <source>
        <dbReference type="EMBL" id="JAD73512.1"/>
    </source>
</evidence>
<accession>A0A0A9CPU7</accession>
<reference evidence="1" key="2">
    <citation type="journal article" date="2015" name="Data Brief">
        <title>Shoot transcriptome of the giant reed, Arundo donax.</title>
        <authorList>
            <person name="Barrero R.A."/>
            <person name="Guerrero F.D."/>
            <person name="Moolhuijzen P."/>
            <person name="Goolsby J.A."/>
            <person name="Tidwell J."/>
            <person name="Bellgard S.E."/>
            <person name="Bellgard M.I."/>
        </authorList>
    </citation>
    <scope>NUCLEOTIDE SEQUENCE</scope>
    <source>
        <tissue evidence="1">Shoot tissue taken approximately 20 cm above the soil surface</tissue>
    </source>
</reference>